<dbReference type="SUPFAM" id="SSF51316">
    <property type="entry name" value="Mss4-like"/>
    <property type="match status" value="1"/>
</dbReference>
<organism evidence="6 7">
    <name type="scientific">Coprinopsis cinerea (strain Okayama-7 / 130 / ATCC MYA-4618 / FGSC 9003)</name>
    <name type="common">Inky cap fungus</name>
    <name type="synonym">Hormographiella aspergillata</name>
    <dbReference type="NCBI Taxonomy" id="240176"/>
    <lineage>
        <taxon>Eukaryota</taxon>
        <taxon>Fungi</taxon>
        <taxon>Dikarya</taxon>
        <taxon>Basidiomycota</taxon>
        <taxon>Agaricomycotina</taxon>
        <taxon>Agaricomycetes</taxon>
        <taxon>Agaricomycetidae</taxon>
        <taxon>Agaricales</taxon>
        <taxon>Agaricineae</taxon>
        <taxon>Psathyrellaceae</taxon>
        <taxon>Coprinopsis</taxon>
    </lineage>
</organism>
<dbReference type="STRING" id="240176.A8NA73"/>
<dbReference type="Pfam" id="PF04828">
    <property type="entry name" value="GFA"/>
    <property type="match status" value="1"/>
</dbReference>
<dbReference type="PANTHER" id="PTHR33337">
    <property type="entry name" value="GFA DOMAIN-CONTAINING PROTEIN"/>
    <property type="match status" value="1"/>
</dbReference>
<evidence type="ECO:0000256" key="4">
    <source>
        <dbReference type="ARBA" id="ARBA00023239"/>
    </source>
</evidence>
<comment type="similarity">
    <text evidence="1">Belongs to the Gfa family.</text>
</comment>
<dbReference type="Proteomes" id="UP000001861">
    <property type="component" value="Unassembled WGS sequence"/>
</dbReference>
<dbReference type="Gene3D" id="3.90.1590.10">
    <property type="entry name" value="glutathione-dependent formaldehyde- activating enzyme (gfa)"/>
    <property type="match status" value="1"/>
</dbReference>
<evidence type="ECO:0000256" key="1">
    <source>
        <dbReference type="ARBA" id="ARBA00005495"/>
    </source>
</evidence>
<dbReference type="InterPro" id="IPR006913">
    <property type="entry name" value="CENP-V/GFA"/>
</dbReference>
<comment type="caution">
    <text evidence="6">The sequence shown here is derived from an EMBL/GenBank/DDBJ whole genome shotgun (WGS) entry which is preliminary data.</text>
</comment>
<proteinExistence type="inferred from homology"/>
<gene>
    <name evidence="6" type="ORF">CC1G_08332</name>
</gene>
<evidence type="ECO:0000313" key="6">
    <source>
        <dbReference type="EMBL" id="EAU90059.1"/>
    </source>
</evidence>
<feature type="domain" description="CENP-V/GFA" evidence="5">
    <location>
        <begin position="6"/>
        <end position="112"/>
    </location>
</feature>
<dbReference type="eggNOG" id="ENOG502SAKJ">
    <property type="taxonomic scope" value="Eukaryota"/>
</dbReference>
<evidence type="ECO:0000256" key="3">
    <source>
        <dbReference type="ARBA" id="ARBA00022833"/>
    </source>
</evidence>
<dbReference type="GO" id="GO:0016846">
    <property type="term" value="F:carbon-sulfur lyase activity"/>
    <property type="evidence" value="ECO:0007669"/>
    <property type="project" value="InterPro"/>
</dbReference>
<dbReference type="PROSITE" id="PS51891">
    <property type="entry name" value="CENP_V_GFA"/>
    <property type="match status" value="1"/>
</dbReference>
<protein>
    <submittedName>
        <fullName evidence="6">DUF636 domain-containing protein</fullName>
    </submittedName>
</protein>
<dbReference type="GO" id="GO:0046872">
    <property type="term" value="F:metal ion binding"/>
    <property type="evidence" value="ECO:0007669"/>
    <property type="project" value="UniProtKB-KW"/>
</dbReference>
<dbReference type="InterPro" id="IPR011057">
    <property type="entry name" value="Mss4-like_sf"/>
</dbReference>
<dbReference type="KEGG" id="cci:CC1G_08332"/>
<dbReference type="OrthoDB" id="9985472at2759"/>
<evidence type="ECO:0000256" key="2">
    <source>
        <dbReference type="ARBA" id="ARBA00022723"/>
    </source>
</evidence>
<keyword evidence="2" id="KW-0479">Metal-binding</keyword>
<dbReference type="EMBL" id="AACS02000007">
    <property type="protein sequence ID" value="EAU90059.1"/>
    <property type="molecule type" value="Genomic_DNA"/>
</dbReference>
<name>A8NA73_COPC7</name>
<dbReference type="AlphaFoldDB" id="A8NA73"/>
<dbReference type="OMA" id="PLAHHYE"/>
<reference evidence="6 7" key="1">
    <citation type="journal article" date="2010" name="Proc. Natl. Acad. Sci. U.S.A.">
        <title>Insights into evolution of multicellular fungi from the assembled chromosomes of the mushroom Coprinopsis cinerea (Coprinus cinereus).</title>
        <authorList>
            <person name="Stajich J.E."/>
            <person name="Wilke S.K."/>
            <person name="Ahren D."/>
            <person name="Au C.H."/>
            <person name="Birren B.W."/>
            <person name="Borodovsky M."/>
            <person name="Burns C."/>
            <person name="Canback B."/>
            <person name="Casselton L.A."/>
            <person name="Cheng C.K."/>
            <person name="Deng J."/>
            <person name="Dietrich F.S."/>
            <person name="Fargo D.C."/>
            <person name="Farman M.L."/>
            <person name="Gathman A.C."/>
            <person name="Goldberg J."/>
            <person name="Guigo R."/>
            <person name="Hoegger P.J."/>
            <person name="Hooker J.B."/>
            <person name="Huggins A."/>
            <person name="James T.Y."/>
            <person name="Kamada T."/>
            <person name="Kilaru S."/>
            <person name="Kodira C."/>
            <person name="Kues U."/>
            <person name="Kupfer D."/>
            <person name="Kwan H.S."/>
            <person name="Lomsadze A."/>
            <person name="Li W."/>
            <person name="Lilly W.W."/>
            <person name="Ma L.J."/>
            <person name="Mackey A.J."/>
            <person name="Manning G."/>
            <person name="Martin F."/>
            <person name="Muraguchi H."/>
            <person name="Natvig D.O."/>
            <person name="Palmerini H."/>
            <person name="Ramesh M.A."/>
            <person name="Rehmeyer C.J."/>
            <person name="Roe B.A."/>
            <person name="Shenoy N."/>
            <person name="Stanke M."/>
            <person name="Ter-Hovhannisyan V."/>
            <person name="Tunlid A."/>
            <person name="Velagapudi R."/>
            <person name="Vision T.J."/>
            <person name="Zeng Q."/>
            <person name="Zolan M.E."/>
            <person name="Pukkila P.J."/>
        </authorList>
    </citation>
    <scope>NUCLEOTIDE SEQUENCE [LARGE SCALE GENOMIC DNA]</scope>
    <source>
        <strain evidence="7">Okayama-7 / 130 / ATCC MYA-4618 / FGSC 9003</strain>
    </source>
</reference>
<dbReference type="InParanoid" id="A8NA73"/>
<accession>A8NA73</accession>
<evidence type="ECO:0000259" key="5">
    <source>
        <dbReference type="PROSITE" id="PS51891"/>
    </source>
</evidence>
<keyword evidence="7" id="KW-1185">Reference proteome</keyword>
<keyword evidence="4" id="KW-0456">Lyase</keyword>
<dbReference type="RefSeq" id="XP_001831728.1">
    <property type="nucleotide sequence ID" value="XM_001831676.2"/>
</dbReference>
<sequence length="142" mass="15313">MATKTYDGNCLCGGVAWQIQGEPFTYVICHCVNCKKSGGGPFQANAFFKPQNVNVIKGKDLVKDYVDGDTKSGNAITRSFCSNCGSSLFISPAAGGITIVHSANIKGSEAWVPRKEFFGHDKCNWLGEIKFQPKKVAIVGML</sequence>
<evidence type="ECO:0000313" key="7">
    <source>
        <dbReference type="Proteomes" id="UP000001861"/>
    </source>
</evidence>
<keyword evidence="3" id="KW-0862">Zinc</keyword>
<dbReference type="VEuPathDB" id="FungiDB:CC1G_08332"/>
<dbReference type="GeneID" id="6008202"/>
<dbReference type="PANTHER" id="PTHR33337:SF39">
    <property type="entry name" value="DUF636 DOMAIN PROTEIN (AFU_ORTHOLOGUE AFUA_6G11530)"/>
    <property type="match status" value="1"/>
</dbReference>